<reference evidence="2" key="2">
    <citation type="journal article" date="2024" name="Plant">
        <title>Genomic evolution and insights into agronomic trait innovations of Sesamum species.</title>
        <authorList>
            <person name="Miao H."/>
            <person name="Wang L."/>
            <person name="Qu L."/>
            <person name="Liu H."/>
            <person name="Sun Y."/>
            <person name="Le M."/>
            <person name="Wang Q."/>
            <person name="Wei S."/>
            <person name="Zheng Y."/>
            <person name="Lin W."/>
            <person name="Duan Y."/>
            <person name="Cao H."/>
            <person name="Xiong S."/>
            <person name="Wang X."/>
            <person name="Wei L."/>
            <person name="Li C."/>
            <person name="Ma Q."/>
            <person name="Ju M."/>
            <person name="Zhao R."/>
            <person name="Li G."/>
            <person name="Mu C."/>
            <person name="Tian Q."/>
            <person name="Mei H."/>
            <person name="Zhang T."/>
            <person name="Gao T."/>
            <person name="Zhang H."/>
        </authorList>
    </citation>
    <scope>NUCLEOTIDE SEQUENCE</scope>
    <source>
        <strain evidence="2">KEN1</strain>
    </source>
</reference>
<protein>
    <recommendedName>
        <fullName evidence="1">Reverse transcriptase zinc-binding domain-containing protein</fullName>
    </recommendedName>
</protein>
<organism evidence="2">
    <name type="scientific">Sesamum latifolium</name>
    <dbReference type="NCBI Taxonomy" id="2727402"/>
    <lineage>
        <taxon>Eukaryota</taxon>
        <taxon>Viridiplantae</taxon>
        <taxon>Streptophyta</taxon>
        <taxon>Embryophyta</taxon>
        <taxon>Tracheophyta</taxon>
        <taxon>Spermatophyta</taxon>
        <taxon>Magnoliopsida</taxon>
        <taxon>eudicotyledons</taxon>
        <taxon>Gunneridae</taxon>
        <taxon>Pentapetalae</taxon>
        <taxon>asterids</taxon>
        <taxon>lamiids</taxon>
        <taxon>Lamiales</taxon>
        <taxon>Pedaliaceae</taxon>
        <taxon>Sesamum</taxon>
    </lineage>
</organism>
<reference evidence="2" key="1">
    <citation type="submission" date="2020-06" db="EMBL/GenBank/DDBJ databases">
        <authorList>
            <person name="Li T."/>
            <person name="Hu X."/>
            <person name="Zhang T."/>
            <person name="Song X."/>
            <person name="Zhang H."/>
            <person name="Dai N."/>
            <person name="Sheng W."/>
            <person name="Hou X."/>
            <person name="Wei L."/>
        </authorList>
    </citation>
    <scope>NUCLEOTIDE SEQUENCE</scope>
    <source>
        <strain evidence="2">KEN1</strain>
        <tissue evidence="2">Leaf</tissue>
    </source>
</reference>
<dbReference type="InterPro" id="IPR026960">
    <property type="entry name" value="RVT-Znf"/>
</dbReference>
<proteinExistence type="predicted"/>
<sequence length="125" mass="14398">MELREEGSGSQLTHSWKFIWNSKAPPKVLLFAWKCVNEALPTKANLHKRGIAVSPGCDYCSANQEDLLHVLFFCSFTHLVWVIAGIPWGSLRCNSSRLEEWFKGVHGELDRAVWDYFITICWALW</sequence>
<dbReference type="AlphaFoldDB" id="A0AAW2XUQ3"/>
<accession>A0AAW2XUQ3</accession>
<evidence type="ECO:0000259" key="1">
    <source>
        <dbReference type="Pfam" id="PF13966"/>
    </source>
</evidence>
<comment type="caution">
    <text evidence="2">The sequence shown here is derived from an EMBL/GenBank/DDBJ whole genome shotgun (WGS) entry which is preliminary data.</text>
</comment>
<gene>
    <name evidence="2" type="ORF">Slati_0944800</name>
</gene>
<name>A0AAW2XUQ3_9LAMI</name>
<dbReference type="Pfam" id="PF13966">
    <property type="entry name" value="zf-RVT"/>
    <property type="match status" value="1"/>
</dbReference>
<feature type="domain" description="Reverse transcriptase zinc-binding" evidence="1">
    <location>
        <begin position="11"/>
        <end position="81"/>
    </location>
</feature>
<dbReference type="EMBL" id="JACGWN010000003">
    <property type="protein sequence ID" value="KAL0456056.1"/>
    <property type="molecule type" value="Genomic_DNA"/>
</dbReference>
<evidence type="ECO:0000313" key="2">
    <source>
        <dbReference type="EMBL" id="KAL0456056.1"/>
    </source>
</evidence>